<evidence type="ECO:0000313" key="2">
    <source>
        <dbReference type="EMBL" id="ROH98180.1"/>
    </source>
</evidence>
<reference evidence="3" key="1">
    <citation type="submission" date="2018-11" db="EMBL/GenBank/DDBJ databases">
        <title>Proposal to divide the Flavobacteriaceae and reorganize its genera based on Amino Acid Identity values calculated from whole genome sequences.</title>
        <authorList>
            <person name="Nicholson A.C."/>
            <person name="Gulvik C.A."/>
            <person name="Whitney A.M."/>
            <person name="Humrighouse B.W."/>
            <person name="Bell M."/>
            <person name="Holmes B."/>
            <person name="Steigerwalt A."/>
            <person name="Villarma A."/>
            <person name="Sheth M."/>
            <person name="Batra D."/>
            <person name="Pryor J."/>
            <person name="Bernardet J.-F."/>
            <person name="Hugo C."/>
            <person name="Kampfer P."/>
            <person name="Newman J."/>
            <person name="Mcquiston J.R."/>
        </authorList>
    </citation>
    <scope>NUCLEOTIDE SEQUENCE [LARGE SCALE GENOMIC DNA]</scope>
    <source>
        <strain evidence="3">DSM 15235</strain>
    </source>
</reference>
<accession>A0A3N0W078</accession>
<sequence length="54" mass="6371">MLQENLQLFRITIDGKISEISTKRTIIPSKWNSKAQKISRLLEESRSFMVWMTS</sequence>
<dbReference type="EMBL" id="RJTX01000002">
    <property type="protein sequence ID" value="ROH98180.1"/>
    <property type="molecule type" value="Genomic_DNA"/>
</dbReference>
<evidence type="ECO:0000313" key="3">
    <source>
        <dbReference type="Proteomes" id="UP000269375"/>
    </source>
</evidence>
<proteinExistence type="predicted"/>
<dbReference type="Proteomes" id="UP000269375">
    <property type="component" value="Unassembled WGS sequence"/>
</dbReference>
<dbReference type="Pfam" id="PF17293">
    <property type="entry name" value="Arm-DNA-bind_5"/>
    <property type="match status" value="1"/>
</dbReference>
<organism evidence="2 3">
    <name type="scientific">Chryseobacterium daecheongense</name>
    <dbReference type="NCBI Taxonomy" id="192389"/>
    <lineage>
        <taxon>Bacteria</taxon>
        <taxon>Pseudomonadati</taxon>
        <taxon>Bacteroidota</taxon>
        <taxon>Flavobacteriia</taxon>
        <taxon>Flavobacteriales</taxon>
        <taxon>Weeksellaceae</taxon>
        <taxon>Chryseobacterium group</taxon>
        <taxon>Chryseobacterium</taxon>
    </lineage>
</organism>
<dbReference type="OrthoDB" id="1098628at2"/>
<dbReference type="InterPro" id="IPR035386">
    <property type="entry name" value="Arm-DNA-bind_5"/>
</dbReference>
<protein>
    <recommendedName>
        <fullName evidence="1">Arm DNA-binding domain-containing protein</fullName>
    </recommendedName>
</protein>
<evidence type="ECO:0000259" key="1">
    <source>
        <dbReference type="Pfam" id="PF17293"/>
    </source>
</evidence>
<name>A0A3N0W078_9FLAO</name>
<gene>
    <name evidence="2" type="ORF">EGI05_10395</name>
</gene>
<comment type="caution">
    <text evidence="2">The sequence shown here is derived from an EMBL/GenBank/DDBJ whole genome shotgun (WGS) entry which is preliminary data.</text>
</comment>
<dbReference type="AlphaFoldDB" id="A0A3N0W078"/>
<feature type="domain" description="Arm DNA-binding" evidence="1">
    <location>
        <begin position="9"/>
        <end position="40"/>
    </location>
</feature>
<dbReference type="RefSeq" id="WP_123263377.1">
    <property type="nucleotide sequence ID" value="NZ_SOQW01000002.1"/>
</dbReference>